<organism evidence="2">
    <name type="scientific">Lygus hesperus</name>
    <name type="common">Western plant bug</name>
    <dbReference type="NCBI Taxonomy" id="30085"/>
    <lineage>
        <taxon>Eukaryota</taxon>
        <taxon>Metazoa</taxon>
        <taxon>Ecdysozoa</taxon>
        <taxon>Arthropoda</taxon>
        <taxon>Hexapoda</taxon>
        <taxon>Insecta</taxon>
        <taxon>Pterygota</taxon>
        <taxon>Neoptera</taxon>
        <taxon>Paraneoptera</taxon>
        <taxon>Hemiptera</taxon>
        <taxon>Heteroptera</taxon>
        <taxon>Panheteroptera</taxon>
        <taxon>Cimicomorpha</taxon>
        <taxon>Miridae</taxon>
        <taxon>Mirini</taxon>
        <taxon>Lygus</taxon>
    </lineage>
</organism>
<keyword evidence="1" id="KW-0472">Membrane</keyword>
<feature type="transmembrane region" description="Helical" evidence="1">
    <location>
        <begin position="39"/>
        <end position="58"/>
    </location>
</feature>
<keyword evidence="1" id="KW-0812">Transmembrane</keyword>
<keyword evidence="1" id="KW-1133">Transmembrane helix</keyword>
<name>A0A0A9YZ42_LYGHE</name>
<gene>
    <name evidence="2" type="primary">tbc1d24_0</name>
    <name evidence="2" type="ORF">CM83_47558</name>
</gene>
<evidence type="ECO:0000256" key="1">
    <source>
        <dbReference type="SAM" id="Phobius"/>
    </source>
</evidence>
<accession>A0A0A9YZ42</accession>
<dbReference type="AlphaFoldDB" id="A0A0A9YZ42"/>
<dbReference type="EMBL" id="GBHO01006713">
    <property type="protein sequence ID" value="JAG36891.1"/>
    <property type="molecule type" value="Transcribed_RNA"/>
</dbReference>
<reference evidence="2" key="1">
    <citation type="journal article" date="2014" name="PLoS ONE">
        <title>Transcriptome-Based Identification of ABC Transporters in the Western Tarnished Plant Bug Lygus hesperus.</title>
        <authorList>
            <person name="Hull J.J."/>
            <person name="Chaney K."/>
            <person name="Geib S.M."/>
            <person name="Fabrick J.A."/>
            <person name="Brent C.S."/>
            <person name="Walsh D."/>
            <person name="Lavine L.C."/>
        </authorList>
    </citation>
    <scope>NUCLEOTIDE SEQUENCE</scope>
</reference>
<sequence length="170" mass="18418">MLFSVFCLDNVNFDDVEGLVNSKDDNGCKELLLLRLYRYCYNVLLLMLLLLLLFRLLLSNKCVFEVLPSQALSYTLRKGPVATLPTAIPGGGKNQCASLYCGGGGGGGVLCKMITCDSGMIAVGVRSPAVPTSTVAWLLKFVRVASFCTDSVPVANVCSVWRKLLRSFAH</sequence>
<reference evidence="2" key="2">
    <citation type="submission" date="2014-07" db="EMBL/GenBank/DDBJ databases">
        <authorList>
            <person name="Hull J."/>
        </authorList>
    </citation>
    <scope>NUCLEOTIDE SEQUENCE</scope>
</reference>
<proteinExistence type="predicted"/>
<protein>
    <submittedName>
        <fullName evidence="2">TBC1 domain family member 24</fullName>
    </submittedName>
</protein>
<evidence type="ECO:0000313" key="2">
    <source>
        <dbReference type="EMBL" id="JAG36891.1"/>
    </source>
</evidence>